<evidence type="ECO:0000313" key="1">
    <source>
        <dbReference type="EMBL" id="EMN32909.1"/>
    </source>
</evidence>
<dbReference type="EMBL" id="AHMZ02000006">
    <property type="protein sequence ID" value="EMN32909.1"/>
    <property type="molecule type" value="Genomic_DNA"/>
</dbReference>
<gene>
    <name evidence="1" type="ORF">LEP1GSC083_2777</name>
</gene>
<name>M6KFE5_LEPIR</name>
<accession>M6KFE5</accession>
<proteinExistence type="predicted"/>
<organism evidence="1 2">
    <name type="scientific">Leptospira interrogans serovar Pyrogenes str. L0374</name>
    <dbReference type="NCBI Taxonomy" id="1049928"/>
    <lineage>
        <taxon>Bacteria</taxon>
        <taxon>Pseudomonadati</taxon>
        <taxon>Spirochaetota</taxon>
        <taxon>Spirochaetia</taxon>
        <taxon>Leptospirales</taxon>
        <taxon>Leptospiraceae</taxon>
        <taxon>Leptospira</taxon>
    </lineage>
</organism>
<sequence length="56" mass="6499">MENSAKRFSMGRVGKLSKTLSYGSRWKTQQNAFLWVALENSAKRFPMGRVLDLELY</sequence>
<protein>
    <submittedName>
        <fullName evidence="1">Uncharacterized protein</fullName>
    </submittedName>
</protein>
<dbReference type="Proteomes" id="UP000012137">
    <property type="component" value="Unassembled WGS sequence"/>
</dbReference>
<dbReference type="AlphaFoldDB" id="M6KFE5"/>
<reference evidence="1 2" key="1">
    <citation type="submission" date="2013-01" db="EMBL/GenBank/DDBJ databases">
        <authorList>
            <person name="Harkins D.M."/>
            <person name="Durkin A.S."/>
            <person name="Brinkac L.M."/>
            <person name="Haft D.H."/>
            <person name="Selengut J.D."/>
            <person name="Sanka R."/>
            <person name="DePew J."/>
            <person name="Purushe J."/>
            <person name="Peacock S.J."/>
            <person name="Thaipadungpanit J."/>
            <person name="Wuthiekanun V.W."/>
            <person name="Day N.P."/>
            <person name="Vinetz J.M."/>
            <person name="Sutton G.G."/>
            <person name="Nierman W.C."/>
            <person name="Fouts D.E."/>
        </authorList>
    </citation>
    <scope>NUCLEOTIDE SEQUENCE [LARGE SCALE GENOMIC DNA]</scope>
    <source>
        <strain evidence="1 2">L0374</strain>
    </source>
</reference>
<comment type="caution">
    <text evidence="1">The sequence shown here is derived from an EMBL/GenBank/DDBJ whole genome shotgun (WGS) entry which is preliminary data.</text>
</comment>
<evidence type="ECO:0000313" key="2">
    <source>
        <dbReference type="Proteomes" id="UP000012137"/>
    </source>
</evidence>